<name>A0A8S9LDA3_BRACR</name>
<gene>
    <name evidence="1" type="ORF">F2Q70_00028902</name>
</gene>
<reference evidence="1" key="1">
    <citation type="submission" date="2019-12" db="EMBL/GenBank/DDBJ databases">
        <title>Genome sequencing and annotation of Brassica cretica.</title>
        <authorList>
            <person name="Studholme D.J."/>
            <person name="Sarris P.F."/>
        </authorList>
    </citation>
    <scope>NUCLEOTIDE SEQUENCE</scope>
    <source>
        <strain evidence="1">PFS-102/07</strain>
        <tissue evidence="1">Leaf</tissue>
    </source>
</reference>
<accession>A0A8S9LDA3</accession>
<proteinExistence type="predicted"/>
<evidence type="ECO:0000313" key="1">
    <source>
        <dbReference type="EMBL" id="KAF2604031.1"/>
    </source>
</evidence>
<sequence length="150" mass="16976">MSRSNEEDEVSNRTRLWTPHLKENKTLSKTKNLSHLSYSEGGILAPARLICSCALGRRILLKFLFETNGGMIRRAWSRGEISGDSGPAMARGFGRRPLLLGSTSLDGGETSRRRFDGKWTELRVTTFEDQEDEELSIMHLLVKRLMGHEL</sequence>
<organism evidence="1">
    <name type="scientific">Brassica cretica</name>
    <name type="common">Mustard</name>
    <dbReference type="NCBI Taxonomy" id="69181"/>
    <lineage>
        <taxon>Eukaryota</taxon>
        <taxon>Viridiplantae</taxon>
        <taxon>Streptophyta</taxon>
        <taxon>Embryophyta</taxon>
        <taxon>Tracheophyta</taxon>
        <taxon>Spermatophyta</taxon>
        <taxon>Magnoliopsida</taxon>
        <taxon>eudicotyledons</taxon>
        <taxon>Gunneridae</taxon>
        <taxon>Pentapetalae</taxon>
        <taxon>rosids</taxon>
        <taxon>malvids</taxon>
        <taxon>Brassicales</taxon>
        <taxon>Brassicaceae</taxon>
        <taxon>Brassiceae</taxon>
        <taxon>Brassica</taxon>
    </lineage>
</organism>
<dbReference type="EMBL" id="QGKY02000094">
    <property type="protein sequence ID" value="KAF2604031.1"/>
    <property type="molecule type" value="Genomic_DNA"/>
</dbReference>
<protein>
    <submittedName>
        <fullName evidence="1">Uncharacterized protein</fullName>
    </submittedName>
</protein>
<comment type="caution">
    <text evidence="1">The sequence shown here is derived from an EMBL/GenBank/DDBJ whole genome shotgun (WGS) entry which is preliminary data.</text>
</comment>
<dbReference type="AlphaFoldDB" id="A0A8S9LDA3"/>